<dbReference type="InterPro" id="IPR002477">
    <property type="entry name" value="Peptidoglycan-bd-like"/>
</dbReference>
<gene>
    <name evidence="3" type="ORF">H261_17498</name>
</gene>
<dbReference type="EMBL" id="AONQ01000058">
    <property type="protein sequence ID" value="EME68617.1"/>
    <property type="molecule type" value="Genomic_DNA"/>
</dbReference>
<evidence type="ECO:0000313" key="4">
    <source>
        <dbReference type="Proteomes" id="UP000011744"/>
    </source>
</evidence>
<dbReference type="eggNOG" id="ENOG502ZMW1">
    <property type="taxonomic scope" value="Bacteria"/>
</dbReference>
<dbReference type="Pfam" id="PF01471">
    <property type="entry name" value="PG_binding_1"/>
    <property type="match status" value="1"/>
</dbReference>
<dbReference type="PATRIC" id="fig|1244869.3.peg.3509"/>
<keyword evidence="4" id="KW-1185">Reference proteome</keyword>
<comment type="caution">
    <text evidence="3">The sequence shown here is derived from an EMBL/GenBank/DDBJ whole genome shotgun (WGS) entry which is preliminary data.</text>
</comment>
<reference evidence="3 4" key="1">
    <citation type="journal article" date="2014" name="Genome Announc.">
        <title>Draft Genome Sequence of Magnetospirillum sp. Strain SO-1, a Freshwater Magnetotactic Bacterium Isolated from the Ol'khovka River, Russia.</title>
        <authorList>
            <person name="Grouzdev D.S."/>
            <person name="Dziuba M.V."/>
            <person name="Sukhacheva M.S."/>
            <person name="Mardanov A.V."/>
            <person name="Beletskiy A.V."/>
            <person name="Kuznetsov B.B."/>
            <person name="Skryabin K.G."/>
        </authorList>
    </citation>
    <scope>NUCLEOTIDE SEQUENCE [LARGE SCALE GENOMIC DNA]</scope>
    <source>
        <strain evidence="3 4">SO-1</strain>
    </source>
</reference>
<proteinExistence type="predicted"/>
<sequence length="217" mass="23363">MRLASASPLSLHAHAAARPEARAPVASLRICHVHHPEDTIGSSYPTDPEDVWNVKSGLSDLGYYEAPATYGMTPWPDTPMFESIKSFQKDHDLEVDGIMKPEGPTLASMNRKLAQADNSGSDDGQQLAYNPAATNLLDTILQRRSKGGGGGGNSCPGDRGPMSGDECDELYDKDSSICRSLPPAPRIRNNCWSSASERNAACRTGRPMPPLNTGDWP</sequence>
<evidence type="ECO:0000256" key="1">
    <source>
        <dbReference type="SAM" id="MobiDB-lite"/>
    </source>
</evidence>
<evidence type="ECO:0000259" key="2">
    <source>
        <dbReference type="Pfam" id="PF01471"/>
    </source>
</evidence>
<dbReference type="SUPFAM" id="SSF47090">
    <property type="entry name" value="PGBD-like"/>
    <property type="match status" value="1"/>
</dbReference>
<organism evidence="3 4">
    <name type="scientific">Paramagnetospirillum caucaseum</name>
    <dbReference type="NCBI Taxonomy" id="1244869"/>
    <lineage>
        <taxon>Bacteria</taxon>
        <taxon>Pseudomonadati</taxon>
        <taxon>Pseudomonadota</taxon>
        <taxon>Alphaproteobacteria</taxon>
        <taxon>Rhodospirillales</taxon>
        <taxon>Magnetospirillaceae</taxon>
        <taxon>Paramagnetospirillum</taxon>
    </lineage>
</organism>
<dbReference type="RefSeq" id="WP_008620070.1">
    <property type="nucleotide sequence ID" value="NZ_AONQ01000058.1"/>
</dbReference>
<dbReference type="STRING" id="1244869.H261_17498"/>
<accession>M2ZMW3</accession>
<dbReference type="OrthoDB" id="7366928at2"/>
<dbReference type="InterPro" id="IPR036366">
    <property type="entry name" value="PGBDSf"/>
</dbReference>
<dbReference type="InterPro" id="IPR036365">
    <property type="entry name" value="PGBD-like_sf"/>
</dbReference>
<evidence type="ECO:0000313" key="3">
    <source>
        <dbReference type="EMBL" id="EME68617.1"/>
    </source>
</evidence>
<protein>
    <recommendedName>
        <fullName evidence="2">Peptidoglycan binding-like domain-containing protein</fullName>
    </recommendedName>
</protein>
<name>M2ZMW3_9PROT</name>
<feature type="domain" description="Peptidoglycan binding-like" evidence="2">
    <location>
        <begin position="49"/>
        <end position="99"/>
    </location>
</feature>
<dbReference type="Gene3D" id="1.10.101.10">
    <property type="entry name" value="PGBD-like superfamily/PGBD"/>
    <property type="match status" value="1"/>
</dbReference>
<feature type="region of interest" description="Disordered" evidence="1">
    <location>
        <begin position="198"/>
        <end position="217"/>
    </location>
</feature>
<dbReference type="AlphaFoldDB" id="M2ZMW3"/>
<dbReference type="Proteomes" id="UP000011744">
    <property type="component" value="Unassembled WGS sequence"/>
</dbReference>